<dbReference type="Proteomes" id="UP000748067">
    <property type="component" value="Unassembled WGS sequence"/>
</dbReference>
<keyword evidence="1" id="KW-0802">TPR repeat</keyword>
<dbReference type="InterPro" id="IPR019734">
    <property type="entry name" value="TPR_rpt"/>
</dbReference>
<feature type="signal peptide" evidence="2">
    <location>
        <begin position="1"/>
        <end position="32"/>
    </location>
</feature>
<dbReference type="EMBL" id="JXDI01000004">
    <property type="protein sequence ID" value="KAF2406298.1"/>
    <property type="molecule type" value="Genomic_DNA"/>
</dbReference>
<evidence type="ECO:0000256" key="1">
    <source>
        <dbReference type="PROSITE-ProRule" id="PRU00339"/>
    </source>
</evidence>
<dbReference type="Proteomes" id="UP000182470">
    <property type="component" value="Chromosome I"/>
</dbReference>
<organism evidence="4 5">
    <name type="scientific">Pseudomonas antarctica</name>
    <dbReference type="NCBI Taxonomy" id="219572"/>
    <lineage>
        <taxon>Bacteria</taxon>
        <taxon>Pseudomonadati</taxon>
        <taxon>Pseudomonadota</taxon>
        <taxon>Gammaproteobacteria</taxon>
        <taxon>Pseudomonadales</taxon>
        <taxon>Pseudomonadaceae</taxon>
        <taxon>Pseudomonas</taxon>
    </lineage>
</organism>
<reference evidence="4 5" key="2">
    <citation type="submission" date="2016-10" db="EMBL/GenBank/DDBJ databases">
        <authorList>
            <person name="de Groot N.N."/>
        </authorList>
    </citation>
    <scope>NUCLEOTIDE SEQUENCE [LARGE SCALE GENOMIC DNA]</scope>
    <source>
        <strain evidence="4 5">BS2772</strain>
    </source>
</reference>
<sequence length="183" mass="19939">MKNRHEHPITQRIALLFGACLAAALLAGQAHASGDESAPPKPNCPKGQVWDTKTGKCVLQTSKATSDADRTDYAYRLAKDGRYDEALALLDTLQNPNTAKALNYRGYATRKLGRTDEGISYYLKSVALDPNYAQVREYLGEAYVIKGRVDLAQEQLVKIKALCSTTCEEYEDLAAAIAAAPQA</sequence>
<protein>
    <submittedName>
        <fullName evidence="4">TPR repeat-containing protein</fullName>
    </submittedName>
    <submittedName>
        <fullName evidence="3">Tetratricopeptide repeat protein</fullName>
    </submittedName>
</protein>
<dbReference type="EMBL" id="LT629704">
    <property type="protein sequence ID" value="SDN64308.1"/>
    <property type="molecule type" value="Genomic_DNA"/>
</dbReference>
<dbReference type="AlphaFoldDB" id="A0A1H0D2G2"/>
<feature type="chain" id="PRO_5009247770" evidence="2">
    <location>
        <begin position="33"/>
        <end position="183"/>
    </location>
</feature>
<gene>
    <name evidence="3" type="ORF">PSAN_55230</name>
    <name evidence="4" type="ORF">SAMN04490179_5209</name>
</gene>
<evidence type="ECO:0000313" key="4">
    <source>
        <dbReference type="EMBL" id="SDN64308.1"/>
    </source>
</evidence>
<evidence type="ECO:0000313" key="6">
    <source>
        <dbReference type="Proteomes" id="UP000748067"/>
    </source>
</evidence>
<dbReference type="RefSeq" id="WP_173667128.1">
    <property type="nucleotide sequence ID" value="NZ_JBLHDY010000012.1"/>
</dbReference>
<evidence type="ECO:0000313" key="3">
    <source>
        <dbReference type="EMBL" id="KAF2406298.1"/>
    </source>
</evidence>
<keyword evidence="2" id="KW-0732">Signal</keyword>
<keyword evidence="6" id="KW-1185">Reference proteome</keyword>
<reference evidence="3 6" key="1">
    <citation type="submission" date="2015-01" db="EMBL/GenBank/DDBJ databases">
        <title>Genome Sequence of Pseudomonas antarctica CMS 35.</title>
        <authorList>
            <person name="Voget S."/>
            <person name="Chow J."/>
            <person name="Daniel R."/>
            <person name="Streit W."/>
        </authorList>
    </citation>
    <scope>NUCLEOTIDE SEQUENCE [LARGE SCALE GENOMIC DNA]</scope>
    <source>
        <strain evidence="3 6">CMS 35</strain>
    </source>
</reference>
<dbReference type="PROSITE" id="PS50005">
    <property type="entry name" value="TPR"/>
    <property type="match status" value="1"/>
</dbReference>
<evidence type="ECO:0000256" key="2">
    <source>
        <dbReference type="SAM" id="SignalP"/>
    </source>
</evidence>
<dbReference type="InterPro" id="IPR011990">
    <property type="entry name" value="TPR-like_helical_dom_sf"/>
</dbReference>
<name>A0A1H0D2G2_9PSED</name>
<proteinExistence type="predicted"/>
<dbReference type="SMART" id="SM00028">
    <property type="entry name" value="TPR"/>
    <property type="match status" value="2"/>
</dbReference>
<dbReference type="SUPFAM" id="SSF48452">
    <property type="entry name" value="TPR-like"/>
    <property type="match status" value="1"/>
</dbReference>
<evidence type="ECO:0000313" key="5">
    <source>
        <dbReference type="Proteomes" id="UP000182470"/>
    </source>
</evidence>
<feature type="repeat" description="TPR" evidence="1">
    <location>
        <begin position="99"/>
        <end position="132"/>
    </location>
</feature>
<dbReference type="Pfam" id="PF13432">
    <property type="entry name" value="TPR_16"/>
    <property type="match status" value="1"/>
</dbReference>
<dbReference type="Gene3D" id="1.25.40.10">
    <property type="entry name" value="Tetratricopeptide repeat domain"/>
    <property type="match status" value="1"/>
</dbReference>
<accession>A0A1H0D2G2</accession>